<dbReference type="InterPro" id="IPR022998">
    <property type="entry name" value="ThiamineP_synth_TenI"/>
</dbReference>
<gene>
    <name evidence="9 13" type="primary">thiE</name>
    <name evidence="13" type="ORF">ABC977_10200</name>
</gene>
<comment type="catalytic activity">
    <reaction evidence="7 9 10">
        <text>2-(2-carboxy-4-methylthiazol-5-yl)ethyl phosphate + 4-amino-2-methyl-5-(diphosphooxymethyl)pyrimidine + 2 H(+) = thiamine phosphate + CO2 + diphosphate</text>
        <dbReference type="Rhea" id="RHEA:47848"/>
        <dbReference type="ChEBI" id="CHEBI:15378"/>
        <dbReference type="ChEBI" id="CHEBI:16526"/>
        <dbReference type="ChEBI" id="CHEBI:33019"/>
        <dbReference type="ChEBI" id="CHEBI:37575"/>
        <dbReference type="ChEBI" id="CHEBI:57841"/>
        <dbReference type="ChEBI" id="CHEBI:62890"/>
        <dbReference type="EC" id="2.5.1.3"/>
    </reaction>
</comment>
<evidence type="ECO:0000256" key="8">
    <source>
        <dbReference type="ARBA" id="ARBA00047883"/>
    </source>
</evidence>
<keyword evidence="3 9" id="KW-0479">Metal-binding</keyword>
<evidence type="ECO:0000256" key="7">
    <source>
        <dbReference type="ARBA" id="ARBA00047851"/>
    </source>
</evidence>
<evidence type="ECO:0000256" key="10">
    <source>
        <dbReference type="RuleBase" id="RU003826"/>
    </source>
</evidence>
<dbReference type="CDD" id="cd00564">
    <property type="entry name" value="TMP_TenI"/>
    <property type="match status" value="1"/>
</dbReference>
<feature type="binding site" evidence="9">
    <location>
        <begin position="185"/>
        <end position="186"/>
    </location>
    <ligand>
        <name>2-[(2R,5Z)-2-carboxy-4-methylthiazol-5(2H)-ylidene]ethyl phosphate</name>
        <dbReference type="ChEBI" id="CHEBI:62899"/>
    </ligand>
</feature>
<dbReference type="RefSeq" id="WP_369667161.1">
    <property type="nucleotide sequence ID" value="NZ_JBDKXB010000011.1"/>
</dbReference>
<evidence type="ECO:0000313" key="13">
    <source>
        <dbReference type="EMBL" id="MEY6432777.1"/>
    </source>
</evidence>
<dbReference type="EMBL" id="JBDKXB010000011">
    <property type="protein sequence ID" value="MEY6432777.1"/>
    <property type="molecule type" value="Genomic_DNA"/>
</dbReference>
<comment type="function">
    <text evidence="9">Condenses 4-methyl-5-(beta-hydroxyethyl)thiazole monophosphate (THZ-P) and 2-methyl-4-amino-5-hydroxymethyl pyrimidine pyrophosphate (HMP-PP) to form thiamine monophosphate (TMP).</text>
</comment>
<comment type="cofactor">
    <cofactor evidence="9">
        <name>Mg(2+)</name>
        <dbReference type="ChEBI" id="CHEBI:18420"/>
    </cofactor>
    <text evidence="9">Binds 1 Mg(2+) ion per subunit.</text>
</comment>
<dbReference type="Pfam" id="PF02581">
    <property type="entry name" value="TMP-TENI"/>
    <property type="match status" value="1"/>
</dbReference>
<dbReference type="GO" id="GO:0004789">
    <property type="term" value="F:thiamine-phosphate diphosphorylase activity"/>
    <property type="evidence" value="ECO:0007669"/>
    <property type="project" value="UniProtKB-EC"/>
</dbReference>
<feature type="binding site" evidence="9">
    <location>
        <position position="108"/>
    </location>
    <ligand>
        <name>4-amino-2-methyl-5-(diphosphooxymethyl)pyrimidine</name>
        <dbReference type="ChEBI" id="CHEBI:57841"/>
    </ligand>
</feature>
<dbReference type="Gene3D" id="3.20.20.70">
    <property type="entry name" value="Aldolase class I"/>
    <property type="match status" value="1"/>
</dbReference>
<evidence type="ECO:0000256" key="5">
    <source>
        <dbReference type="ARBA" id="ARBA00022977"/>
    </source>
</evidence>
<evidence type="ECO:0000256" key="2">
    <source>
        <dbReference type="ARBA" id="ARBA00022679"/>
    </source>
</evidence>
<dbReference type="HAMAP" id="MF_00097">
    <property type="entry name" value="TMP_synthase"/>
    <property type="match status" value="1"/>
</dbReference>
<accession>A0ABV4BHH5</accession>
<dbReference type="EC" id="2.5.1.3" evidence="9"/>
<evidence type="ECO:0000259" key="12">
    <source>
        <dbReference type="Pfam" id="PF02581"/>
    </source>
</evidence>
<comment type="catalytic activity">
    <reaction evidence="6 9 10">
        <text>4-methyl-5-(2-phosphooxyethyl)-thiazole + 4-amino-2-methyl-5-(diphosphooxymethyl)pyrimidine + H(+) = thiamine phosphate + diphosphate</text>
        <dbReference type="Rhea" id="RHEA:22328"/>
        <dbReference type="ChEBI" id="CHEBI:15378"/>
        <dbReference type="ChEBI" id="CHEBI:33019"/>
        <dbReference type="ChEBI" id="CHEBI:37575"/>
        <dbReference type="ChEBI" id="CHEBI:57841"/>
        <dbReference type="ChEBI" id="CHEBI:58296"/>
        <dbReference type="EC" id="2.5.1.3"/>
    </reaction>
</comment>
<keyword evidence="4 9" id="KW-0460">Magnesium</keyword>
<name>A0ABV4BHH5_9GAMM</name>
<protein>
    <recommendedName>
        <fullName evidence="9">Thiamine-phosphate synthase</fullName>
        <shortName evidence="9">TP synthase</shortName>
        <shortName evidence="9">TPS</shortName>
        <ecNumber evidence="9">2.5.1.3</ecNumber>
    </recommendedName>
    <alternativeName>
        <fullName evidence="9">Thiamine-phosphate pyrophosphorylase</fullName>
        <shortName evidence="9">TMP pyrophosphorylase</shortName>
        <shortName evidence="9">TMP-PPase</shortName>
    </alternativeName>
</protein>
<evidence type="ECO:0000256" key="4">
    <source>
        <dbReference type="ARBA" id="ARBA00022842"/>
    </source>
</evidence>
<feature type="binding site" evidence="9">
    <location>
        <begin position="135"/>
        <end position="137"/>
    </location>
    <ligand>
        <name>2-[(2R,5Z)-2-carboxy-4-methylthiazol-5(2H)-ylidene]ethyl phosphate</name>
        <dbReference type="ChEBI" id="CHEBI:62899"/>
    </ligand>
</feature>
<evidence type="ECO:0000256" key="11">
    <source>
        <dbReference type="RuleBase" id="RU004253"/>
    </source>
</evidence>
<dbReference type="InterPro" id="IPR034291">
    <property type="entry name" value="TMP_synthase"/>
</dbReference>
<reference evidence="13 14" key="1">
    <citation type="submission" date="2024-05" db="EMBL/GenBank/DDBJ databases">
        <title>Genome Sequence and Characterization of the New Strain Purple Sulfur Bacterium of Genus Thioalkalicoccus.</title>
        <authorList>
            <person name="Bryantseva I.A."/>
            <person name="Kyndt J.A."/>
            <person name="Imhoff J.F."/>
        </authorList>
    </citation>
    <scope>NUCLEOTIDE SEQUENCE [LARGE SCALE GENOMIC DNA]</scope>
    <source>
        <strain evidence="13 14">Um2</strain>
    </source>
</reference>
<dbReference type="PANTHER" id="PTHR20857">
    <property type="entry name" value="THIAMINE-PHOSPHATE PYROPHOSPHORYLASE"/>
    <property type="match status" value="1"/>
</dbReference>
<comment type="similarity">
    <text evidence="9 10">Belongs to the thiamine-phosphate synthase family.</text>
</comment>
<keyword evidence="14" id="KW-1185">Reference proteome</keyword>
<dbReference type="InterPro" id="IPR013785">
    <property type="entry name" value="Aldolase_TIM"/>
</dbReference>
<evidence type="ECO:0000256" key="6">
    <source>
        <dbReference type="ARBA" id="ARBA00047334"/>
    </source>
</evidence>
<dbReference type="SUPFAM" id="SSF51391">
    <property type="entry name" value="Thiamin phosphate synthase"/>
    <property type="match status" value="1"/>
</dbReference>
<feature type="binding site" evidence="9">
    <location>
        <position position="69"/>
    </location>
    <ligand>
        <name>4-amino-2-methyl-5-(diphosphooxymethyl)pyrimidine</name>
        <dbReference type="ChEBI" id="CHEBI:57841"/>
    </ligand>
</feature>
<dbReference type="NCBIfam" id="TIGR00693">
    <property type="entry name" value="thiE"/>
    <property type="match status" value="1"/>
</dbReference>
<feature type="binding site" evidence="9">
    <location>
        <position position="70"/>
    </location>
    <ligand>
        <name>Mg(2+)</name>
        <dbReference type="ChEBI" id="CHEBI:18420"/>
    </ligand>
</feature>
<proteinExistence type="inferred from homology"/>
<evidence type="ECO:0000256" key="1">
    <source>
        <dbReference type="ARBA" id="ARBA00005165"/>
    </source>
</evidence>
<sequence length="211" mass="21934">MSRLFGLYLVTPGTPMAPADLAAIVERAIRGGARLVQYRDKDADPATRIAKAEALLGLCRARGVPLIVNDDLGLAARIGADGVHLGRDDPDPRLARARLGPDALIGVSCYADLARALDAATAGADYLAFGSFFRSTTKPNALRADPALLRGARKTLGRPLVAIGGITPDNGGPLIAAGADMLAVVSGVFDAPDCEAAARAYTRLFPTEDSR</sequence>
<dbReference type="InterPro" id="IPR036206">
    <property type="entry name" value="ThiamineP_synth_sf"/>
</dbReference>
<comment type="catalytic activity">
    <reaction evidence="8 9 10">
        <text>2-[(2R,5Z)-2-carboxy-4-methylthiazol-5(2H)-ylidene]ethyl phosphate + 4-amino-2-methyl-5-(diphosphooxymethyl)pyrimidine + 2 H(+) = thiamine phosphate + CO2 + diphosphate</text>
        <dbReference type="Rhea" id="RHEA:47844"/>
        <dbReference type="ChEBI" id="CHEBI:15378"/>
        <dbReference type="ChEBI" id="CHEBI:16526"/>
        <dbReference type="ChEBI" id="CHEBI:33019"/>
        <dbReference type="ChEBI" id="CHEBI:37575"/>
        <dbReference type="ChEBI" id="CHEBI:57841"/>
        <dbReference type="ChEBI" id="CHEBI:62899"/>
        <dbReference type="EC" id="2.5.1.3"/>
    </reaction>
</comment>
<feature type="binding site" evidence="9">
    <location>
        <begin position="37"/>
        <end position="41"/>
    </location>
    <ligand>
        <name>4-amino-2-methyl-5-(diphosphooxymethyl)pyrimidine</name>
        <dbReference type="ChEBI" id="CHEBI:57841"/>
    </ligand>
</feature>
<feature type="binding site" evidence="9">
    <location>
        <position position="89"/>
    </location>
    <ligand>
        <name>Mg(2+)</name>
        <dbReference type="ChEBI" id="CHEBI:18420"/>
    </ligand>
</feature>
<keyword evidence="5 9" id="KW-0784">Thiamine biosynthesis</keyword>
<feature type="binding site" evidence="9">
    <location>
        <position position="138"/>
    </location>
    <ligand>
        <name>4-amino-2-methyl-5-(diphosphooxymethyl)pyrimidine</name>
        <dbReference type="ChEBI" id="CHEBI:57841"/>
    </ligand>
</feature>
<dbReference type="PANTHER" id="PTHR20857:SF15">
    <property type="entry name" value="THIAMINE-PHOSPHATE SYNTHASE"/>
    <property type="match status" value="1"/>
</dbReference>
<organism evidence="13 14">
    <name type="scientific">Thioalkalicoccus limnaeus</name>
    <dbReference type="NCBI Taxonomy" id="120681"/>
    <lineage>
        <taxon>Bacteria</taxon>
        <taxon>Pseudomonadati</taxon>
        <taxon>Pseudomonadota</taxon>
        <taxon>Gammaproteobacteria</taxon>
        <taxon>Chromatiales</taxon>
        <taxon>Chromatiaceae</taxon>
        <taxon>Thioalkalicoccus</taxon>
    </lineage>
</organism>
<keyword evidence="2 9" id="KW-0808">Transferase</keyword>
<feature type="domain" description="Thiamine phosphate synthase/TenI" evidence="12">
    <location>
        <begin position="7"/>
        <end position="188"/>
    </location>
</feature>
<evidence type="ECO:0000313" key="14">
    <source>
        <dbReference type="Proteomes" id="UP001564408"/>
    </source>
</evidence>
<evidence type="ECO:0000256" key="9">
    <source>
        <dbReference type="HAMAP-Rule" id="MF_00097"/>
    </source>
</evidence>
<evidence type="ECO:0000256" key="3">
    <source>
        <dbReference type="ARBA" id="ARBA00022723"/>
    </source>
</evidence>
<dbReference type="Proteomes" id="UP001564408">
    <property type="component" value="Unassembled WGS sequence"/>
</dbReference>
<comment type="pathway">
    <text evidence="1 9 11">Cofactor biosynthesis; thiamine diphosphate biosynthesis; thiamine phosphate from 4-amino-2-methyl-5-diphosphomethylpyrimidine and 4-methyl-5-(2-phosphoethyl)-thiazole: step 1/1.</text>
</comment>
<feature type="binding site" evidence="9">
    <location>
        <position position="165"/>
    </location>
    <ligand>
        <name>2-[(2R,5Z)-2-carboxy-4-methylthiazol-5(2H)-ylidene]ethyl phosphate</name>
        <dbReference type="ChEBI" id="CHEBI:62899"/>
    </ligand>
</feature>
<comment type="caution">
    <text evidence="13">The sequence shown here is derived from an EMBL/GenBank/DDBJ whole genome shotgun (WGS) entry which is preliminary data.</text>
</comment>